<organism evidence="2 3">
    <name type="scientific">Gigaspora margarita</name>
    <dbReference type="NCBI Taxonomy" id="4874"/>
    <lineage>
        <taxon>Eukaryota</taxon>
        <taxon>Fungi</taxon>
        <taxon>Fungi incertae sedis</taxon>
        <taxon>Mucoromycota</taxon>
        <taxon>Glomeromycotina</taxon>
        <taxon>Glomeromycetes</taxon>
        <taxon>Diversisporales</taxon>
        <taxon>Gigasporaceae</taxon>
        <taxon>Gigaspora</taxon>
    </lineage>
</organism>
<sequence>MYFIRLRPNKSQIHAIRIDRLNVFKYAITGYGNNSSSRYSTSNNSQHKPKPSQNSNHKQHEKVDNKNEKNIEDNKKYRRALDHQTKDDLVDGTFWSEPVGTKKYKK</sequence>
<accession>A0A8H3XGA8</accession>
<evidence type="ECO:0000313" key="3">
    <source>
        <dbReference type="Proteomes" id="UP000439903"/>
    </source>
</evidence>
<dbReference type="OrthoDB" id="10456493at2759"/>
<evidence type="ECO:0000313" key="2">
    <source>
        <dbReference type="EMBL" id="KAF0462460.1"/>
    </source>
</evidence>
<gene>
    <name evidence="2" type="ORF">F8M41_000291</name>
</gene>
<dbReference type="AlphaFoldDB" id="A0A8H3XGA8"/>
<proteinExistence type="predicted"/>
<reference evidence="2 3" key="1">
    <citation type="journal article" date="2019" name="Environ. Microbiol.">
        <title>At the nexus of three kingdoms: the genome of the mycorrhizal fungus Gigaspora margarita provides insights into plant, endobacterial and fungal interactions.</title>
        <authorList>
            <person name="Venice F."/>
            <person name="Ghignone S."/>
            <person name="Salvioli di Fossalunga A."/>
            <person name="Amselem J."/>
            <person name="Novero M."/>
            <person name="Xianan X."/>
            <person name="Sedzielewska Toro K."/>
            <person name="Morin E."/>
            <person name="Lipzen A."/>
            <person name="Grigoriev I.V."/>
            <person name="Henrissat B."/>
            <person name="Martin F.M."/>
            <person name="Bonfante P."/>
        </authorList>
    </citation>
    <scope>NUCLEOTIDE SEQUENCE [LARGE SCALE GENOMIC DNA]</scope>
    <source>
        <strain evidence="2 3">BEG34</strain>
    </source>
</reference>
<evidence type="ECO:0000256" key="1">
    <source>
        <dbReference type="SAM" id="MobiDB-lite"/>
    </source>
</evidence>
<dbReference type="EMBL" id="WTPW01001012">
    <property type="protein sequence ID" value="KAF0462460.1"/>
    <property type="molecule type" value="Genomic_DNA"/>
</dbReference>
<feature type="compositionally biased region" description="Basic and acidic residues" evidence="1">
    <location>
        <begin position="61"/>
        <end position="84"/>
    </location>
</feature>
<dbReference type="Proteomes" id="UP000439903">
    <property type="component" value="Unassembled WGS sequence"/>
</dbReference>
<protein>
    <submittedName>
        <fullName evidence="2">Uncharacterized protein</fullName>
    </submittedName>
</protein>
<name>A0A8H3XGA8_GIGMA</name>
<keyword evidence="3" id="KW-1185">Reference proteome</keyword>
<feature type="compositionally biased region" description="Low complexity" evidence="1">
    <location>
        <begin position="34"/>
        <end position="45"/>
    </location>
</feature>
<feature type="region of interest" description="Disordered" evidence="1">
    <location>
        <begin position="34"/>
        <end position="84"/>
    </location>
</feature>
<comment type="caution">
    <text evidence="2">The sequence shown here is derived from an EMBL/GenBank/DDBJ whole genome shotgun (WGS) entry which is preliminary data.</text>
</comment>